<dbReference type="EMBL" id="ML179168">
    <property type="protein sequence ID" value="THU96841.1"/>
    <property type="molecule type" value="Genomic_DNA"/>
</dbReference>
<dbReference type="CDD" id="cd23507">
    <property type="entry name" value="hydrophobin_I"/>
    <property type="match status" value="1"/>
</dbReference>
<dbReference type="SMART" id="SM00075">
    <property type="entry name" value="HYDRO"/>
    <property type="match status" value="1"/>
</dbReference>
<sequence>MFSRLSSVAFYVLFLFSALAVAVPVTMTNTVTMTAPGTTVTAPSGQCSVGDLQCCNSVVMANSESGSLLLGLLGIVLQDLNVLLGVNCSPISVIGVGGTGCTAAPVCCQNNTFNGLIAIGCSPIIINL</sequence>
<dbReference type="GO" id="GO:0005199">
    <property type="term" value="F:structural constituent of cell wall"/>
    <property type="evidence" value="ECO:0007669"/>
    <property type="project" value="InterPro"/>
</dbReference>
<keyword evidence="4 6" id="KW-0964">Secreted</keyword>
<keyword evidence="3 6" id="KW-0134">Cell wall</keyword>
<dbReference type="Pfam" id="PF01185">
    <property type="entry name" value="Hydrophobin"/>
    <property type="match status" value="1"/>
</dbReference>
<dbReference type="GO" id="GO:0009277">
    <property type="term" value="C:fungal-type cell wall"/>
    <property type="evidence" value="ECO:0007669"/>
    <property type="project" value="InterPro"/>
</dbReference>
<dbReference type="InterPro" id="IPR001338">
    <property type="entry name" value="Class_I_Hydrophobin"/>
</dbReference>
<proteinExistence type="inferred from homology"/>
<comment type="subcellular location">
    <subcellularLocation>
        <location evidence="1 6">Secreted</location>
        <location evidence="1 6">Cell wall</location>
    </subcellularLocation>
</comment>
<feature type="chain" id="PRO_5020885405" description="Hydrophobin" evidence="6">
    <location>
        <begin position="23"/>
        <end position="128"/>
    </location>
</feature>
<keyword evidence="6" id="KW-0732">Signal</keyword>
<evidence type="ECO:0000256" key="3">
    <source>
        <dbReference type="ARBA" id="ARBA00022512"/>
    </source>
</evidence>
<evidence type="ECO:0000256" key="6">
    <source>
        <dbReference type="RuleBase" id="RU365009"/>
    </source>
</evidence>
<evidence type="ECO:0000256" key="5">
    <source>
        <dbReference type="ARBA" id="ARBA00023157"/>
    </source>
</evidence>
<keyword evidence="8" id="KW-1185">Reference proteome</keyword>
<feature type="signal peptide" evidence="6">
    <location>
        <begin position="1"/>
        <end position="22"/>
    </location>
</feature>
<dbReference type="OrthoDB" id="4225815at2759"/>
<reference evidence="7 8" key="1">
    <citation type="journal article" date="2019" name="Nat. Ecol. Evol.">
        <title>Megaphylogeny resolves global patterns of mushroom evolution.</title>
        <authorList>
            <person name="Varga T."/>
            <person name="Krizsan K."/>
            <person name="Foldi C."/>
            <person name="Dima B."/>
            <person name="Sanchez-Garcia M."/>
            <person name="Sanchez-Ramirez S."/>
            <person name="Szollosi G.J."/>
            <person name="Szarkandi J.G."/>
            <person name="Papp V."/>
            <person name="Albert L."/>
            <person name="Andreopoulos W."/>
            <person name="Angelini C."/>
            <person name="Antonin V."/>
            <person name="Barry K.W."/>
            <person name="Bougher N.L."/>
            <person name="Buchanan P."/>
            <person name="Buyck B."/>
            <person name="Bense V."/>
            <person name="Catcheside P."/>
            <person name="Chovatia M."/>
            <person name="Cooper J."/>
            <person name="Damon W."/>
            <person name="Desjardin D."/>
            <person name="Finy P."/>
            <person name="Geml J."/>
            <person name="Haridas S."/>
            <person name="Hughes K."/>
            <person name="Justo A."/>
            <person name="Karasinski D."/>
            <person name="Kautmanova I."/>
            <person name="Kiss B."/>
            <person name="Kocsube S."/>
            <person name="Kotiranta H."/>
            <person name="LaButti K.M."/>
            <person name="Lechner B.E."/>
            <person name="Liimatainen K."/>
            <person name="Lipzen A."/>
            <person name="Lukacs Z."/>
            <person name="Mihaltcheva S."/>
            <person name="Morgado L.N."/>
            <person name="Niskanen T."/>
            <person name="Noordeloos M.E."/>
            <person name="Ohm R.A."/>
            <person name="Ortiz-Santana B."/>
            <person name="Ovrebo C."/>
            <person name="Racz N."/>
            <person name="Riley R."/>
            <person name="Savchenko A."/>
            <person name="Shiryaev A."/>
            <person name="Soop K."/>
            <person name="Spirin V."/>
            <person name="Szebenyi C."/>
            <person name="Tomsovsky M."/>
            <person name="Tulloss R.E."/>
            <person name="Uehling J."/>
            <person name="Grigoriev I.V."/>
            <person name="Vagvolgyi C."/>
            <person name="Papp T."/>
            <person name="Martin F.M."/>
            <person name="Miettinen O."/>
            <person name="Hibbett D.S."/>
            <person name="Nagy L.G."/>
        </authorList>
    </citation>
    <scope>NUCLEOTIDE SEQUENCE [LARGE SCALE GENOMIC DNA]</scope>
    <source>
        <strain evidence="7 8">CBS 962.96</strain>
    </source>
</reference>
<gene>
    <name evidence="7" type="ORF">K435DRAFT_722533</name>
</gene>
<comment type="similarity">
    <text evidence="2 6">Belongs to the fungal hydrophobin family.</text>
</comment>
<dbReference type="Proteomes" id="UP000297245">
    <property type="component" value="Unassembled WGS sequence"/>
</dbReference>
<evidence type="ECO:0000256" key="1">
    <source>
        <dbReference type="ARBA" id="ARBA00004191"/>
    </source>
</evidence>
<keyword evidence="5 6" id="KW-1015">Disulfide bond</keyword>
<evidence type="ECO:0000313" key="8">
    <source>
        <dbReference type="Proteomes" id="UP000297245"/>
    </source>
</evidence>
<dbReference type="AlphaFoldDB" id="A0A4S8M4G0"/>
<evidence type="ECO:0000256" key="2">
    <source>
        <dbReference type="ARBA" id="ARBA00010446"/>
    </source>
</evidence>
<organism evidence="7 8">
    <name type="scientific">Dendrothele bispora (strain CBS 962.96)</name>
    <dbReference type="NCBI Taxonomy" id="1314807"/>
    <lineage>
        <taxon>Eukaryota</taxon>
        <taxon>Fungi</taxon>
        <taxon>Dikarya</taxon>
        <taxon>Basidiomycota</taxon>
        <taxon>Agaricomycotina</taxon>
        <taxon>Agaricomycetes</taxon>
        <taxon>Agaricomycetidae</taxon>
        <taxon>Agaricales</taxon>
        <taxon>Agaricales incertae sedis</taxon>
        <taxon>Dendrothele</taxon>
    </lineage>
</organism>
<evidence type="ECO:0000313" key="7">
    <source>
        <dbReference type="EMBL" id="THU96841.1"/>
    </source>
</evidence>
<protein>
    <recommendedName>
        <fullName evidence="6">Hydrophobin</fullName>
    </recommendedName>
</protein>
<name>A0A4S8M4G0_DENBC</name>
<accession>A0A4S8M4G0</accession>
<evidence type="ECO:0000256" key="4">
    <source>
        <dbReference type="ARBA" id="ARBA00022525"/>
    </source>
</evidence>